<evidence type="ECO:0000256" key="16">
    <source>
        <dbReference type="ARBA" id="ARBA00022840"/>
    </source>
</evidence>
<dbReference type="Gene3D" id="3.30.200.20">
    <property type="entry name" value="Phosphorylase Kinase, domain 1"/>
    <property type="match status" value="1"/>
</dbReference>
<evidence type="ECO:0000256" key="9">
    <source>
        <dbReference type="ARBA" id="ARBA00022553"/>
    </source>
</evidence>
<feature type="non-terminal residue" evidence="27">
    <location>
        <position position="1"/>
    </location>
</feature>
<feature type="binding site" evidence="24">
    <location>
        <position position="80"/>
    </location>
    <ligand>
        <name>ATP</name>
        <dbReference type="ChEBI" id="CHEBI:30616"/>
    </ligand>
</feature>
<comment type="caution">
    <text evidence="27">The sequence shown here is derived from an EMBL/GenBank/DDBJ whole genome shotgun (WGS) entry which is preliminary data.</text>
</comment>
<dbReference type="GO" id="GO:0046872">
    <property type="term" value="F:metal ion binding"/>
    <property type="evidence" value="ECO:0007669"/>
    <property type="project" value="UniProtKB-KW"/>
</dbReference>
<dbReference type="FunFam" id="3.30.200.20:FF:000235">
    <property type="entry name" value="serine/threonine-protein kinase STK11"/>
    <property type="match status" value="1"/>
</dbReference>
<keyword evidence="10" id="KW-0808">Transferase</keyword>
<dbReference type="InterPro" id="IPR011009">
    <property type="entry name" value="Kinase-like_dom_sf"/>
</dbReference>
<dbReference type="GO" id="GO:0005737">
    <property type="term" value="C:cytoplasm"/>
    <property type="evidence" value="ECO:0007669"/>
    <property type="project" value="UniProtKB-SubCell"/>
</dbReference>
<keyword evidence="7" id="KW-0963">Cytoplasm</keyword>
<dbReference type="InterPro" id="IPR000719">
    <property type="entry name" value="Prot_kinase_dom"/>
</dbReference>
<keyword evidence="12" id="KW-0479">Metal-binding</keyword>
<dbReference type="SMART" id="SM00220">
    <property type="entry name" value="S_TKc"/>
    <property type="match status" value="1"/>
</dbReference>
<evidence type="ECO:0000256" key="23">
    <source>
        <dbReference type="ARBA" id="ARBA00068788"/>
    </source>
</evidence>
<evidence type="ECO:0000256" key="15">
    <source>
        <dbReference type="ARBA" id="ARBA00022777"/>
    </source>
</evidence>
<feature type="non-terminal residue" evidence="27">
    <location>
        <position position="388"/>
    </location>
</feature>
<keyword evidence="15 27" id="KW-0418">Kinase</keyword>
<keyword evidence="9" id="KW-0597">Phosphoprotein</keyword>
<comment type="similarity">
    <text evidence="5">Belongs to the protein kinase superfamily. CAMK Ser/Thr protein kinase family. LKB1 subfamily.</text>
</comment>
<evidence type="ECO:0000313" key="28">
    <source>
        <dbReference type="Proteomes" id="UP000583049"/>
    </source>
</evidence>
<dbReference type="GO" id="GO:0030295">
    <property type="term" value="F:protein kinase activator activity"/>
    <property type="evidence" value="ECO:0007669"/>
    <property type="project" value="InterPro"/>
</dbReference>
<keyword evidence="18" id="KW-0464">Manganese</keyword>
<dbReference type="GO" id="GO:0006915">
    <property type="term" value="P:apoptotic process"/>
    <property type="evidence" value="ECO:0007669"/>
    <property type="project" value="UniProtKB-KW"/>
</dbReference>
<dbReference type="FunFam" id="1.10.510.10:FF:000245">
    <property type="entry name" value="serine/threonine-protein kinase STK11"/>
    <property type="match status" value="1"/>
</dbReference>
<reference evidence="27 28" key="1">
    <citation type="submission" date="2019-09" db="EMBL/GenBank/DDBJ databases">
        <title>Bird 10,000 Genomes (B10K) Project - Family phase.</title>
        <authorList>
            <person name="Zhang G."/>
        </authorList>
    </citation>
    <scope>NUCLEOTIDE SEQUENCE [LARGE SCALE GENOMIC DNA]</scope>
    <source>
        <strain evidence="27">B10K-CU-031-08</strain>
        <tissue evidence="27">Muscle</tissue>
    </source>
</reference>
<dbReference type="GO" id="GO:0006974">
    <property type="term" value="P:DNA damage response"/>
    <property type="evidence" value="ECO:0007669"/>
    <property type="project" value="UniProtKB-KW"/>
</dbReference>
<keyword evidence="19" id="KW-0539">Nucleus</keyword>
<dbReference type="PANTHER" id="PTHR24346">
    <property type="entry name" value="MAP/MICROTUBULE AFFINITY-REGULATING KINASE"/>
    <property type="match status" value="1"/>
</dbReference>
<keyword evidence="17" id="KW-0460">Magnesium</keyword>
<proteinExistence type="inferred from homology"/>
<keyword evidence="16 24" id="KW-0067">ATP-binding</keyword>
<evidence type="ECO:0000256" key="17">
    <source>
        <dbReference type="ARBA" id="ARBA00022842"/>
    </source>
</evidence>
<dbReference type="PROSITE" id="PS00107">
    <property type="entry name" value="PROTEIN_KINASE_ATP"/>
    <property type="match status" value="1"/>
</dbReference>
<dbReference type="SUPFAM" id="SSF56112">
    <property type="entry name" value="Protein kinase-like (PK-like)"/>
    <property type="match status" value="1"/>
</dbReference>
<dbReference type="EMBL" id="VWPO01004134">
    <property type="protein sequence ID" value="NXY78255.1"/>
    <property type="molecule type" value="Genomic_DNA"/>
</dbReference>
<evidence type="ECO:0000256" key="21">
    <source>
        <dbReference type="ARBA" id="ARBA00047899"/>
    </source>
</evidence>
<dbReference type="PROSITE" id="PS00108">
    <property type="entry name" value="PROTEIN_KINASE_ST"/>
    <property type="match status" value="1"/>
</dbReference>
<feature type="domain" description="Protein kinase" evidence="26">
    <location>
        <begin position="51"/>
        <end position="324"/>
    </location>
</feature>
<comment type="catalytic activity">
    <reaction evidence="22">
        <text>L-seryl-[protein] + ATP = O-phospho-L-seryl-[protein] + ADP + H(+)</text>
        <dbReference type="Rhea" id="RHEA:17989"/>
        <dbReference type="Rhea" id="RHEA-COMP:9863"/>
        <dbReference type="Rhea" id="RHEA-COMP:11604"/>
        <dbReference type="ChEBI" id="CHEBI:15378"/>
        <dbReference type="ChEBI" id="CHEBI:29999"/>
        <dbReference type="ChEBI" id="CHEBI:30616"/>
        <dbReference type="ChEBI" id="CHEBI:83421"/>
        <dbReference type="ChEBI" id="CHEBI:456216"/>
        <dbReference type="EC" id="2.7.11.1"/>
    </reaction>
</comment>
<evidence type="ECO:0000256" key="20">
    <source>
        <dbReference type="ARBA" id="ARBA00023306"/>
    </source>
</evidence>
<keyword evidence="11" id="KW-0053">Apoptosis</keyword>
<dbReference type="CDD" id="cd14119">
    <property type="entry name" value="STKc_LKB1"/>
    <property type="match status" value="1"/>
</dbReference>
<dbReference type="PROSITE" id="PS50011">
    <property type="entry name" value="PROTEIN_KINASE_DOM"/>
    <property type="match status" value="1"/>
</dbReference>
<keyword evidence="8 25" id="KW-0723">Serine/threonine-protein kinase</keyword>
<evidence type="ECO:0000256" key="10">
    <source>
        <dbReference type="ARBA" id="ARBA00022679"/>
    </source>
</evidence>
<evidence type="ECO:0000256" key="3">
    <source>
        <dbReference type="ARBA" id="ARBA00004123"/>
    </source>
</evidence>
<evidence type="ECO:0000256" key="5">
    <source>
        <dbReference type="ARBA" id="ARBA00009985"/>
    </source>
</evidence>
<dbReference type="GO" id="GO:0042593">
    <property type="term" value="P:glucose homeostasis"/>
    <property type="evidence" value="ECO:0007669"/>
    <property type="project" value="InterPro"/>
</dbReference>
<keyword evidence="13 24" id="KW-0547">Nucleotide-binding</keyword>
<evidence type="ECO:0000256" key="4">
    <source>
        <dbReference type="ARBA" id="ARBA00004496"/>
    </source>
</evidence>
<organism evidence="27 28">
    <name type="scientific">Glareola pratincola</name>
    <name type="common">Collared pratincole</name>
    <name type="synonym">Hirundo pratincola</name>
    <dbReference type="NCBI Taxonomy" id="43316"/>
    <lineage>
        <taxon>Eukaryota</taxon>
        <taxon>Metazoa</taxon>
        <taxon>Chordata</taxon>
        <taxon>Craniata</taxon>
        <taxon>Vertebrata</taxon>
        <taxon>Euteleostomi</taxon>
        <taxon>Archelosauria</taxon>
        <taxon>Archosauria</taxon>
        <taxon>Dinosauria</taxon>
        <taxon>Saurischia</taxon>
        <taxon>Theropoda</taxon>
        <taxon>Coelurosauria</taxon>
        <taxon>Aves</taxon>
        <taxon>Neognathae</taxon>
        <taxon>Neoaves</taxon>
        <taxon>Charadriiformes</taxon>
        <taxon>Glareolidae</taxon>
        <taxon>Glareola</taxon>
    </lineage>
</organism>
<keyword evidence="28" id="KW-1185">Reference proteome</keyword>
<comment type="subcellular location">
    <subcellularLocation>
        <location evidence="4">Cytoplasm</location>
    </subcellularLocation>
    <subcellularLocation>
        <location evidence="3">Nucleus</location>
    </subcellularLocation>
</comment>
<evidence type="ECO:0000256" key="8">
    <source>
        <dbReference type="ARBA" id="ARBA00022527"/>
    </source>
</evidence>
<evidence type="ECO:0000256" key="18">
    <source>
        <dbReference type="ARBA" id="ARBA00023211"/>
    </source>
</evidence>
<evidence type="ECO:0000256" key="11">
    <source>
        <dbReference type="ARBA" id="ARBA00022703"/>
    </source>
</evidence>
<dbReference type="GO" id="GO:0005634">
    <property type="term" value="C:nucleus"/>
    <property type="evidence" value="ECO:0007669"/>
    <property type="project" value="UniProtKB-SubCell"/>
</dbReference>
<evidence type="ECO:0000259" key="26">
    <source>
        <dbReference type="PROSITE" id="PS50011"/>
    </source>
</evidence>
<evidence type="ECO:0000256" key="14">
    <source>
        <dbReference type="ARBA" id="ARBA00022763"/>
    </source>
</evidence>
<evidence type="ECO:0000256" key="13">
    <source>
        <dbReference type="ARBA" id="ARBA00022741"/>
    </source>
</evidence>
<dbReference type="GO" id="GO:0001558">
    <property type="term" value="P:regulation of cell growth"/>
    <property type="evidence" value="ECO:0007669"/>
    <property type="project" value="InterPro"/>
</dbReference>
<gene>
    <name evidence="27" type="primary">Stk11</name>
    <name evidence="27" type="ORF">GLAPRA_R05528</name>
</gene>
<evidence type="ECO:0000256" key="25">
    <source>
        <dbReference type="RuleBase" id="RU000304"/>
    </source>
</evidence>
<evidence type="ECO:0000256" key="2">
    <source>
        <dbReference type="ARBA" id="ARBA00001946"/>
    </source>
</evidence>
<dbReference type="GO" id="GO:0035556">
    <property type="term" value="P:intracellular signal transduction"/>
    <property type="evidence" value="ECO:0007669"/>
    <property type="project" value="TreeGrafter"/>
</dbReference>
<dbReference type="EC" id="2.7.11.1" evidence="6"/>
<evidence type="ECO:0000256" key="22">
    <source>
        <dbReference type="ARBA" id="ARBA00048679"/>
    </source>
</evidence>
<protein>
    <recommendedName>
        <fullName evidence="23">Serine/threonine-protein kinase STK11</fullName>
        <ecNumber evidence="6">2.7.11.1</ecNumber>
    </recommendedName>
</protein>
<comment type="catalytic activity">
    <reaction evidence="21">
        <text>L-threonyl-[protein] + ATP = O-phospho-L-threonyl-[protein] + ADP + H(+)</text>
        <dbReference type="Rhea" id="RHEA:46608"/>
        <dbReference type="Rhea" id="RHEA-COMP:11060"/>
        <dbReference type="Rhea" id="RHEA-COMP:11605"/>
        <dbReference type="ChEBI" id="CHEBI:15378"/>
        <dbReference type="ChEBI" id="CHEBI:30013"/>
        <dbReference type="ChEBI" id="CHEBI:30616"/>
        <dbReference type="ChEBI" id="CHEBI:61977"/>
        <dbReference type="ChEBI" id="CHEBI:456216"/>
        <dbReference type="EC" id="2.7.11.1"/>
    </reaction>
</comment>
<dbReference type="Gene3D" id="1.10.510.10">
    <property type="entry name" value="Transferase(Phosphotransferase) domain 1"/>
    <property type="match status" value="1"/>
</dbReference>
<dbReference type="InterPro" id="IPR008271">
    <property type="entry name" value="Ser/Thr_kinase_AS"/>
</dbReference>
<evidence type="ECO:0000256" key="1">
    <source>
        <dbReference type="ARBA" id="ARBA00001936"/>
    </source>
</evidence>
<evidence type="ECO:0000256" key="6">
    <source>
        <dbReference type="ARBA" id="ARBA00012513"/>
    </source>
</evidence>
<evidence type="ECO:0000256" key="19">
    <source>
        <dbReference type="ARBA" id="ARBA00023242"/>
    </source>
</evidence>
<dbReference type="AlphaFoldDB" id="A0A7L4MNG0"/>
<keyword evidence="14" id="KW-0227">DNA damage</keyword>
<keyword evidence="20" id="KW-0131">Cell cycle</keyword>
<accession>A0A7L4MNG0</accession>
<sequence length="388" mass="44554">SRMDMQEPQQLGMFAESELMSVGMDTFIHRIDSTEVIYQPRRKRAKLIGKYLMGDLLGEGSYGKVKEMLDSETLCRRAVKILKKKKLRRIPNGEANVKKEIQLLRRLRHKNVIQLVDVLYNEEKQKIYPFSTHFLNSAFTYMVMEYCVCGMQEMLDSVPEKRFPVFQAHGYFCQLIDGLEYLHSQGIVHKDIKPGNLLLTTNGTLKISDLGVAEALHPFAEDDTCRTSQGSPAFQPPEIANGLDTFSGFKVDIWSAGVTLYNITTGLYPFEGDNIYKLFENIGKGDYTIPEDCGPPLSDLLRGMLEYDPAKRFSIQQIRQHNWFRKKHAQAEALVPIPPSPETKDRWRSMTAVPYLEDLHGYNEEEDDDLYDIEDDIIYTQDFTVPGR</sequence>
<comment type="cofactor">
    <cofactor evidence="1">
        <name>Mn(2+)</name>
        <dbReference type="ChEBI" id="CHEBI:29035"/>
    </cofactor>
</comment>
<dbReference type="InterPro" id="IPR017441">
    <property type="entry name" value="Protein_kinase_ATP_BS"/>
</dbReference>
<comment type="cofactor">
    <cofactor evidence="2">
        <name>Mg(2+)</name>
        <dbReference type="ChEBI" id="CHEBI:18420"/>
    </cofactor>
</comment>
<evidence type="ECO:0000256" key="12">
    <source>
        <dbReference type="ARBA" id="ARBA00022723"/>
    </source>
</evidence>
<dbReference type="InterPro" id="IPR039154">
    <property type="entry name" value="LKB1_c"/>
</dbReference>
<dbReference type="GO" id="GO:0004674">
    <property type="term" value="F:protein serine/threonine kinase activity"/>
    <property type="evidence" value="ECO:0007669"/>
    <property type="project" value="UniProtKB-KW"/>
</dbReference>
<evidence type="ECO:0000256" key="7">
    <source>
        <dbReference type="ARBA" id="ARBA00022490"/>
    </source>
</evidence>
<name>A0A7L4MNG0_GLAPT</name>
<evidence type="ECO:0000313" key="27">
    <source>
        <dbReference type="EMBL" id="NXY78255.1"/>
    </source>
</evidence>
<evidence type="ECO:0000256" key="24">
    <source>
        <dbReference type="PROSITE-ProRule" id="PRU10141"/>
    </source>
</evidence>
<dbReference type="PANTHER" id="PTHR24346:SF94">
    <property type="entry name" value="NON-SPECIFIC SERINE_THREONINE PROTEIN KINASE"/>
    <property type="match status" value="1"/>
</dbReference>
<dbReference type="GO" id="GO:0005524">
    <property type="term" value="F:ATP binding"/>
    <property type="evidence" value="ECO:0007669"/>
    <property type="project" value="UniProtKB-UniRule"/>
</dbReference>
<dbReference type="Pfam" id="PF00069">
    <property type="entry name" value="Pkinase"/>
    <property type="match status" value="1"/>
</dbReference>
<dbReference type="Proteomes" id="UP000583049">
    <property type="component" value="Unassembled WGS sequence"/>
</dbReference>
<dbReference type="GO" id="GO:0030010">
    <property type="term" value="P:establishment of cell polarity"/>
    <property type="evidence" value="ECO:0007669"/>
    <property type="project" value="InterPro"/>
</dbReference>